<organism evidence="1 2">
    <name type="scientific">Senna tora</name>
    <dbReference type="NCBI Taxonomy" id="362788"/>
    <lineage>
        <taxon>Eukaryota</taxon>
        <taxon>Viridiplantae</taxon>
        <taxon>Streptophyta</taxon>
        <taxon>Embryophyta</taxon>
        <taxon>Tracheophyta</taxon>
        <taxon>Spermatophyta</taxon>
        <taxon>Magnoliopsida</taxon>
        <taxon>eudicotyledons</taxon>
        <taxon>Gunneridae</taxon>
        <taxon>Pentapetalae</taxon>
        <taxon>rosids</taxon>
        <taxon>fabids</taxon>
        <taxon>Fabales</taxon>
        <taxon>Fabaceae</taxon>
        <taxon>Caesalpinioideae</taxon>
        <taxon>Cassia clade</taxon>
        <taxon>Senna</taxon>
    </lineage>
</organism>
<protein>
    <submittedName>
        <fullName evidence="1">Uncharacterized protein</fullName>
    </submittedName>
</protein>
<proteinExistence type="predicted"/>
<keyword evidence="2" id="KW-1185">Reference proteome</keyword>
<comment type="caution">
    <text evidence="1">The sequence shown here is derived from an EMBL/GenBank/DDBJ whole genome shotgun (WGS) entry which is preliminary data.</text>
</comment>
<gene>
    <name evidence="1" type="ORF">G2W53_014149</name>
</gene>
<accession>A0A834WSY3</accession>
<name>A0A834WSY3_9FABA</name>
<dbReference type="Proteomes" id="UP000634136">
    <property type="component" value="Unassembled WGS sequence"/>
</dbReference>
<evidence type="ECO:0000313" key="1">
    <source>
        <dbReference type="EMBL" id="KAF7831816.1"/>
    </source>
</evidence>
<reference evidence="1" key="1">
    <citation type="submission" date="2020-09" db="EMBL/GenBank/DDBJ databases">
        <title>Genome-Enabled Discovery of Anthraquinone Biosynthesis in Senna tora.</title>
        <authorList>
            <person name="Kang S.-H."/>
            <person name="Pandey R.P."/>
            <person name="Lee C.-M."/>
            <person name="Sim J.-S."/>
            <person name="Jeong J.-T."/>
            <person name="Choi B.-S."/>
            <person name="Jung M."/>
            <person name="Ginzburg D."/>
            <person name="Zhao K."/>
            <person name="Won S.Y."/>
            <person name="Oh T.-J."/>
            <person name="Yu Y."/>
            <person name="Kim N.-H."/>
            <person name="Lee O.R."/>
            <person name="Lee T.-H."/>
            <person name="Bashyal P."/>
            <person name="Kim T.-S."/>
            <person name="Lee W.-H."/>
            <person name="Kawkins C."/>
            <person name="Kim C.-K."/>
            <person name="Kim J.S."/>
            <person name="Ahn B.O."/>
            <person name="Rhee S.Y."/>
            <person name="Sohng J.K."/>
        </authorList>
    </citation>
    <scope>NUCLEOTIDE SEQUENCE</scope>
    <source>
        <tissue evidence="1">Leaf</tissue>
    </source>
</reference>
<dbReference type="AlphaFoldDB" id="A0A834WSY3"/>
<evidence type="ECO:0000313" key="2">
    <source>
        <dbReference type="Proteomes" id="UP000634136"/>
    </source>
</evidence>
<sequence>MEDWHSLNITMVTNEQENKKWNGVEESRNMQQEEIDDAVSPLKNVYPMWMATPNPEIFEKTPANARFKTMDLRLGNLEEFLRLLLQQHLKPNQRENGANNHISSWESNLEVEVLSFDGTDAELC</sequence>
<dbReference type="EMBL" id="JAAIUW010000005">
    <property type="protein sequence ID" value="KAF7831816.1"/>
    <property type="molecule type" value="Genomic_DNA"/>
</dbReference>